<dbReference type="GO" id="GO:0000082">
    <property type="term" value="P:G1/S transition of mitotic cell cycle"/>
    <property type="evidence" value="ECO:0000318"/>
    <property type="project" value="GO_Central"/>
</dbReference>
<gene>
    <name evidence="7" type="ORF">LSAT_V11C700384220</name>
</gene>
<evidence type="ECO:0000313" key="8">
    <source>
        <dbReference type="Proteomes" id="UP000235145"/>
    </source>
</evidence>
<dbReference type="SUPFAM" id="SSF47954">
    <property type="entry name" value="Cyclin-like"/>
    <property type="match status" value="2"/>
</dbReference>
<dbReference type="PANTHER" id="PTHR10177">
    <property type="entry name" value="CYCLINS"/>
    <property type="match status" value="1"/>
</dbReference>
<evidence type="ECO:0000259" key="6">
    <source>
        <dbReference type="Pfam" id="PF02984"/>
    </source>
</evidence>
<dbReference type="Proteomes" id="UP000235145">
    <property type="component" value="Unassembled WGS sequence"/>
</dbReference>
<dbReference type="GO" id="GO:0005737">
    <property type="term" value="C:cytoplasm"/>
    <property type="evidence" value="ECO:0000318"/>
    <property type="project" value="GO_Central"/>
</dbReference>
<evidence type="ECO:0000256" key="3">
    <source>
        <dbReference type="ARBA" id="ARBA00023306"/>
    </source>
</evidence>
<evidence type="ECO:0000313" key="7">
    <source>
        <dbReference type="EMBL" id="KAJ0197085.1"/>
    </source>
</evidence>
<dbReference type="GO" id="GO:0016538">
    <property type="term" value="F:cyclin-dependent protein serine/threonine kinase regulator activity"/>
    <property type="evidence" value="ECO:0000318"/>
    <property type="project" value="GO_Central"/>
</dbReference>
<accession>A0A9R1V2F5</accession>
<evidence type="ECO:0000256" key="1">
    <source>
        <dbReference type="ARBA" id="ARBA00022618"/>
    </source>
</evidence>
<dbReference type="GO" id="GO:0000307">
    <property type="term" value="C:cyclin-dependent protein kinase holoenzyme complex"/>
    <property type="evidence" value="ECO:0000318"/>
    <property type="project" value="GO_Central"/>
</dbReference>
<dbReference type="GO" id="GO:0005634">
    <property type="term" value="C:nucleus"/>
    <property type="evidence" value="ECO:0000318"/>
    <property type="project" value="GO_Central"/>
</dbReference>
<comment type="caution">
    <text evidence="7">The sequence shown here is derived from an EMBL/GenBank/DDBJ whole genome shotgun (WGS) entry which is preliminary data.</text>
</comment>
<proteinExistence type="predicted"/>
<evidence type="ECO:0000259" key="5">
    <source>
        <dbReference type="Pfam" id="PF00134"/>
    </source>
</evidence>
<keyword evidence="1" id="KW-0132">Cell division</keyword>
<evidence type="ECO:0008006" key="9">
    <source>
        <dbReference type="Google" id="ProtNLM"/>
    </source>
</evidence>
<feature type="compositionally biased region" description="Acidic residues" evidence="4">
    <location>
        <begin position="281"/>
        <end position="290"/>
    </location>
</feature>
<keyword evidence="8" id="KW-1185">Reference proteome</keyword>
<dbReference type="InterPro" id="IPR004367">
    <property type="entry name" value="Cyclin_C-dom"/>
</dbReference>
<feature type="domain" description="Cyclin N-terminal" evidence="5">
    <location>
        <begin position="45"/>
        <end position="148"/>
    </location>
</feature>
<organism evidence="7 8">
    <name type="scientific">Lactuca sativa</name>
    <name type="common">Garden lettuce</name>
    <dbReference type="NCBI Taxonomy" id="4236"/>
    <lineage>
        <taxon>Eukaryota</taxon>
        <taxon>Viridiplantae</taxon>
        <taxon>Streptophyta</taxon>
        <taxon>Embryophyta</taxon>
        <taxon>Tracheophyta</taxon>
        <taxon>Spermatophyta</taxon>
        <taxon>Magnoliopsida</taxon>
        <taxon>eudicotyledons</taxon>
        <taxon>Gunneridae</taxon>
        <taxon>Pentapetalae</taxon>
        <taxon>asterids</taxon>
        <taxon>campanulids</taxon>
        <taxon>Asterales</taxon>
        <taxon>Asteraceae</taxon>
        <taxon>Cichorioideae</taxon>
        <taxon>Cichorieae</taxon>
        <taxon>Lactucinae</taxon>
        <taxon>Lactuca</taxon>
    </lineage>
</organism>
<keyword evidence="3" id="KW-0131">Cell cycle</keyword>
<dbReference type="Pfam" id="PF00134">
    <property type="entry name" value="Cyclin_N"/>
    <property type="match status" value="1"/>
</dbReference>
<dbReference type="Pfam" id="PF02984">
    <property type="entry name" value="Cyclin_C"/>
    <property type="match status" value="1"/>
</dbReference>
<dbReference type="Gramene" id="rna-gnl|WGS:NBSK|LSAT_7X105920_mrna">
    <property type="protein sequence ID" value="cds-PLY99299.1"/>
    <property type="gene ID" value="gene-LSAT_7X105920"/>
</dbReference>
<dbReference type="AlphaFoldDB" id="A0A9R1V2F5"/>
<dbReference type="InterPro" id="IPR006671">
    <property type="entry name" value="Cyclin_N"/>
</dbReference>
<dbReference type="CDD" id="cd20544">
    <property type="entry name" value="CYCLIN_AtCycD-like_rpt2"/>
    <property type="match status" value="1"/>
</dbReference>
<keyword evidence="2" id="KW-0195">Cyclin</keyword>
<dbReference type="InterPro" id="IPR036915">
    <property type="entry name" value="Cyclin-like_sf"/>
</dbReference>
<sequence>MEFNPTNPLLVRHNTSNRALVQKYFDLEVDFMVARGYSEDQRFIAIRSIAISKIEEYTSDQVDSFVPFLAITYVDRFLSTHINIPVVLRDKGFEENLKLFVFCCVSIACKIRCSNFSFVELWNKHKRAEVRDVLVMELQILEGLEWKVRPVTAITFMYFFLPLLKTEDPQQFLPISTVSNIIVSIQRDVRFTEFRPSTLAASSILVAAYKLLPELYSEFSRRLSRSGFVQQTELEQCLDELKEHVIPDYILNPEKCPVILKEINKWGVKSEKGKELMIEDSSPDDHEDTSEITTEISKEEDKEEMPMNFDLNWVDPEPRPIPRPVKQERYNPMQKILFCFWPMIMKCFGLENS</sequence>
<dbReference type="InterPro" id="IPR039361">
    <property type="entry name" value="Cyclin"/>
</dbReference>
<dbReference type="EMBL" id="NBSK02000007">
    <property type="protein sequence ID" value="KAJ0197085.1"/>
    <property type="molecule type" value="Genomic_DNA"/>
</dbReference>
<evidence type="ECO:0000256" key="4">
    <source>
        <dbReference type="SAM" id="MobiDB-lite"/>
    </source>
</evidence>
<protein>
    <recommendedName>
        <fullName evidence="9">B-like cyclin</fullName>
    </recommendedName>
</protein>
<feature type="region of interest" description="Disordered" evidence="4">
    <location>
        <begin position="277"/>
        <end position="303"/>
    </location>
</feature>
<evidence type="ECO:0000256" key="2">
    <source>
        <dbReference type="ARBA" id="ARBA00023127"/>
    </source>
</evidence>
<name>A0A9R1V2F5_LACSA</name>
<dbReference type="Gene3D" id="1.10.472.10">
    <property type="entry name" value="Cyclin-like"/>
    <property type="match status" value="1"/>
</dbReference>
<dbReference type="GO" id="GO:0051301">
    <property type="term" value="P:cell division"/>
    <property type="evidence" value="ECO:0007669"/>
    <property type="project" value="UniProtKB-KW"/>
</dbReference>
<reference evidence="7 8" key="1">
    <citation type="journal article" date="2017" name="Nat. Commun.">
        <title>Genome assembly with in vitro proximity ligation data and whole-genome triplication in lettuce.</title>
        <authorList>
            <person name="Reyes-Chin-Wo S."/>
            <person name="Wang Z."/>
            <person name="Yang X."/>
            <person name="Kozik A."/>
            <person name="Arikit S."/>
            <person name="Song C."/>
            <person name="Xia L."/>
            <person name="Froenicke L."/>
            <person name="Lavelle D.O."/>
            <person name="Truco M.J."/>
            <person name="Xia R."/>
            <person name="Zhu S."/>
            <person name="Xu C."/>
            <person name="Xu H."/>
            <person name="Xu X."/>
            <person name="Cox K."/>
            <person name="Korf I."/>
            <person name="Meyers B.C."/>
            <person name="Michelmore R.W."/>
        </authorList>
    </citation>
    <scope>NUCLEOTIDE SEQUENCE [LARGE SCALE GENOMIC DNA]</scope>
    <source>
        <strain evidence="8">cv. Salinas</strain>
        <tissue evidence="7">Seedlings</tissue>
    </source>
</reference>
<feature type="domain" description="Cyclin C-terminal" evidence="6">
    <location>
        <begin position="152"/>
        <end position="245"/>
    </location>
</feature>